<organism evidence="2 3">
    <name type="scientific">Neocucurbitaria cava</name>
    <dbReference type="NCBI Taxonomy" id="798079"/>
    <lineage>
        <taxon>Eukaryota</taxon>
        <taxon>Fungi</taxon>
        <taxon>Dikarya</taxon>
        <taxon>Ascomycota</taxon>
        <taxon>Pezizomycotina</taxon>
        <taxon>Dothideomycetes</taxon>
        <taxon>Pleosporomycetidae</taxon>
        <taxon>Pleosporales</taxon>
        <taxon>Pleosporineae</taxon>
        <taxon>Cucurbitariaceae</taxon>
        <taxon>Neocucurbitaria</taxon>
    </lineage>
</organism>
<dbReference type="InterPro" id="IPR006771">
    <property type="entry name" value="CetA-like"/>
</dbReference>
<evidence type="ECO:0000256" key="1">
    <source>
        <dbReference type="SAM" id="SignalP"/>
    </source>
</evidence>
<sequence>MRASIVVLLALLVLAAGTQHGHGRDHAHGLRHRHALEVEVVTVTDVVYHTVTVVASSTAPPYKPNVCCKPRASLTSHNFPQLKTLSAAQSTSVPGNGSYPYQPIVAVANSASVKNSCSYAVYVTSEGHSSCGPGAENELIAAYSTYTEKLRKCETGGISLKISKSQDMGNPMQFEYSVWTDEPTVSYDISYLNCMNGNDLSACAGHDGGIQASAGDDSCPAYHCIANEMCDKQAYVVAEFDYKPGAPVGACAVDKGIAFELCAGNH</sequence>
<name>A0A9W8Y0T0_9PLEO</name>
<keyword evidence="1" id="KW-0732">Signal</keyword>
<evidence type="ECO:0000313" key="2">
    <source>
        <dbReference type="EMBL" id="KAJ4362424.1"/>
    </source>
</evidence>
<feature type="signal peptide" evidence="1">
    <location>
        <begin position="1"/>
        <end position="23"/>
    </location>
</feature>
<feature type="chain" id="PRO_5040943465" evidence="1">
    <location>
        <begin position="24"/>
        <end position="266"/>
    </location>
</feature>
<comment type="caution">
    <text evidence="2">The sequence shown here is derived from an EMBL/GenBank/DDBJ whole genome shotgun (WGS) entry which is preliminary data.</text>
</comment>
<keyword evidence="3" id="KW-1185">Reference proteome</keyword>
<evidence type="ECO:0000313" key="3">
    <source>
        <dbReference type="Proteomes" id="UP001140560"/>
    </source>
</evidence>
<dbReference type="Proteomes" id="UP001140560">
    <property type="component" value="Unassembled WGS sequence"/>
</dbReference>
<gene>
    <name evidence="2" type="ORF">N0V83_010517</name>
</gene>
<dbReference type="AlphaFoldDB" id="A0A9W8Y0T0"/>
<protein>
    <submittedName>
        <fullName evidence="2">Uncharacterized protein</fullName>
    </submittedName>
</protein>
<proteinExistence type="predicted"/>
<dbReference type="EMBL" id="JAPEUY010000021">
    <property type="protein sequence ID" value="KAJ4362424.1"/>
    <property type="molecule type" value="Genomic_DNA"/>
</dbReference>
<accession>A0A9W8Y0T0</accession>
<reference evidence="2" key="1">
    <citation type="submission" date="2022-10" db="EMBL/GenBank/DDBJ databases">
        <title>Tapping the CABI collections for fungal endophytes: first genome assemblies for Collariella, Neodidymelliopsis, Ascochyta clinopodiicola, Didymella pomorum, Didymosphaeria variabile, Neocosmospora piperis and Neocucurbitaria cava.</title>
        <authorList>
            <person name="Hill R."/>
        </authorList>
    </citation>
    <scope>NUCLEOTIDE SEQUENCE</scope>
    <source>
        <strain evidence="2">IMI 356814</strain>
    </source>
</reference>
<dbReference type="Pfam" id="PF04681">
    <property type="entry name" value="Bys1"/>
    <property type="match status" value="1"/>
</dbReference>
<dbReference type="OrthoDB" id="5144514at2759"/>